<evidence type="ECO:0000313" key="3">
    <source>
        <dbReference type="EMBL" id="EKC57129.1"/>
    </source>
</evidence>
<comment type="caution">
    <text evidence="3">The sequence shown here is derived from an EMBL/GenBank/DDBJ whole genome shotgun (WGS) entry which is preliminary data.</text>
</comment>
<evidence type="ECO:0000259" key="2">
    <source>
        <dbReference type="Pfam" id="PF16378"/>
    </source>
</evidence>
<feature type="non-terminal residue" evidence="3">
    <location>
        <position position="184"/>
    </location>
</feature>
<proteinExistence type="predicted"/>
<dbReference type="InterPro" id="IPR032149">
    <property type="entry name" value="DUF4988"/>
</dbReference>
<name>K1SP60_9ZZZZ</name>
<gene>
    <name evidence="3" type="ORF">LEA_14499</name>
</gene>
<organism evidence="3">
    <name type="scientific">human gut metagenome</name>
    <dbReference type="NCBI Taxonomy" id="408170"/>
    <lineage>
        <taxon>unclassified sequences</taxon>
        <taxon>metagenomes</taxon>
        <taxon>organismal metagenomes</taxon>
    </lineage>
</organism>
<keyword evidence="1" id="KW-0175">Coiled coil</keyword>
<sequence>MVGTAGTFTSCKDYDDDIESLDNRVSAVEKLVSDLQAKIDAGSVITGVDKTEDGIVIKLSNGESYPIKNGTNGTNAPVWSIVKDANGDYWWAKDNVQTEFPARGEKGEPGNGSAGQDAKTIYYYPGTEETGKLHGQAEAGYWVKVTEEKGKDPLYEVQTTKWLPEGTLSAVWNTKDETLTLGNM</sequence>
<protein>
    <recommendedName>
        <fullName evidence="2">DUF4988 domain-containing protein</fullName>
    </recommendedName>
</protein>
<feature type="coiled-coil region" evidence="1">
    <location>
        <begin position="11"/>
        <end position="38"/>
    </location>
</feature>
<evidence type="ECO:0000256" key="1">
    <source>
        <dbReference type="SAM" id="Coils"/>
    </source>
</evidence>
<accession>K1SP60</accession>
<reference evidence="3" key="1">
    <citation type="journal article" date="2013" name="Environ. Microbiol.">
        <title>Microbiota from the distal guts of lean and obese adolescents exhibit partial functional redundancy besides clear differences in community structure.</title>
        <authorList>
            <person name="Ferrer M."/>
            <person name="Ruiz A."/>
            <person name="Lanza F."/>
            <person name="Haange S.B."/>
            <person name="Oberbach A."/>
            <person name="Till H."/>
            <person name="Bargiela R."/>
            <person name="Campoy C."/>
            <person name="Segura M.T."/>
            <person name="Richter M."/>
            <person name="von Bergen M."/>
            <person name="Seifert J."/>
            <person name="Suarez A."/>
        </authorList>
    </citation>
    <scope>NUCLEOTIDE SEQUENCE</scope>
</reference>
<dbReference type="Pfam" id="PF16378">
    <property type="entry name" value="DUF4988"/>
    <property type="match status" value="1"/>
</dbReference>
<dbReference type="EMBL" id="AJWY01009865">
    <property type="protein sequence ID" value="EKC57129.1"/>
    <property type="molecule type" value="Genomic_DNA"/>
</dbReference>
<feature type="domain" description="DUF4988" evidence="2">
    <location>
        <begin position="13"/>
        <end position="120"/>
    </location>
</feature>
<dbReference type="AlphaFoldDB" id="K1SP60"/>